<evidence type="ECO:0000256" key="4">
    <source>
        <dbReference type="ARBA" id="ARBA00022692"/>
    </source>
</evidence>
<dbReference type="EMBL" id="JACIEP010000009">
    <property type="protein sequence ID" value="MBB4036799.1"/>
    <property type="molecule type" value="Genomic_DNA"/>
</dbReference>
<evidence type="ECO:0000256" key="2">
    <source>
        <dbReference type="ARBA" id="ARBA00022448"/>
    </source>
</evidence>
<comment type="subcellular location">
    <subcellularLocation>
        <location evidence="1 7">Cell outer membrane</location>
        <topology evidence="1 7">Multi-pass membrane protein</topology>
    </subcellularLocation>
</comment>
<dbReference type="Pfam" id="PF13715">
    <property type="entry name" value="CarbopepD_reg_2"/>
    <property type="match status" value="1"/>
</dbReference>
<proteinExistence type="inferred from homology"/>
<dbReference type="Gene3D" id="2.60.40.1120">
    <property type="entry name" value="Carboxypeptidase-like, regulatory domain"/>
    <property type="match status" value="1"/>
</dbReference>
<dbReference type="InterPro" id="IPR011662">
    <property type="entry name" value="Secretin/TonB_short_N"/>
</dbReference>
<keyword evidence="3 7" id="KW-1134">Transmembrane beta strand</keyword>
<dbReference type="Proteomes" id="UP000555103">
    <property type="component" value="Unassembled WGS sequence"/>
</dbReference>
<dbReference type="Pfam" id="PF07660">
    <property type="entry name" value="STN"/>
    <property type="match status" value="1"/>
</dbReference>
<dbReference type="Gene3D" id="2.170.130.10">
    <property type="entry name" value="TonB-dependent receptor, plug domain"/>
    <property type="match status" value="1"/>
</dbReference>
<keyword evidence="10" id="KW-1185">Reference proteome</keyword>
<dbReference type="AlphaFoldDB" id="A0A840CQ36"/>
<dbReference type="NCBIfam" id="TIGR04057">
    <property type="entry name" value="SusC_RagA_signa"/>
    <property type="match status" value="1"/>
</dbReference>
<evidence type="ECO:0000313" key="9">
    <source>
        <dbReference type="EMBL" id="MBB4036799.1"/>
    </source>
</evidence>
<evidence type="ECO:0000256" key="3">
    <source>
        <dbReference type="ARBA" id="ARBA00022452"/>
    </source>
</evidence>
<comment type="similarity">
    <text evidence="7">Belongs to the TonB-dependent receptor family.</text>
</comment>
<dbReference type="RefSeq" id="WP_183307693.1">
    <property type="nucleotide sequence ID" value="NZ_JACIEP010000009.1"/>
</dbReference>
<protein>
    <submittedName>
        <fullName evidence="9">TonB-linked SusC/RagA family outer membrane protein</fullName>
    </submittedName>
</protein>
<dbReference type="InterPro" id="IPR012910">
    <property type="entry name" value="Plug_dom"/>
</dbReference>
<dbReference type="InterPro" id="IPR023996">
    <property type="entry name" value="TonB-dep_OMP_SusC/RagA"/>
</dbReference>
<dbReference type="InterPro" id="IPR036942">
    <property type="entry name" value="Beta-barrel_TonB_sf"/>
</dbReference>
<comment type="caution">
    <text evidence="9">The sequence shown here is derived from an EMBL/GenBank/DDBJ whole genome shotgun (WGS) entry which is preliminary data.</text>
</comment>
<dbReference type="SMART" id="SM00965">
    <property type="entry name" value="STN"/>
    <property type="match status" value="1"/>
</dbReference>
<dbReference type="InterPro" id="IPR023997">
    <property type="entry name" value="TonB-dep_OMP_SusC/RagA_CS"/>
</dbReference>
<dbReference type="InterPro" id="IPR037066">
    <property type="entry name" value="Plug_dom_sf"/>
</dbReference>
<dbReference type="NCBIfam" id="TIGR04056">
    <property type="entry name" value="OMP_RagA_SusC"/>
    <property type="match status" value="1"/>
</dbReference>
<keyword evidence="2 7" id="KW-0813">Transport</keyword>
<dbReference type="InterPro" id="IPR039426">
    <property type="entry name" value="TonB-dep_rcpt-like"/>
</dbReference>
<sequence length="1123" mass="124439">MTKSTQFIITLLSVMFMLSTVSLKGEALQANPKVTITGDMSLKSLVEQIEQKTSYTFVFNTSVDLNQLVSANFRNENVIDILKKAFEGKGISYEFIGTQIILKNAAVSPTQITQGRLIKGTVRDDAGEPLIGATVKILGTTTATLTDVDGAFTINVPLGSTLEFSYVSYNTVESKVTNNAPIDIILSSKSQALDEVVIVGYGTQKKINLTGAVGVVTAEDIQKRPITNVSSGLQGLVPGLTIQGSANGGLPGQSNATIRVRGIGTIANTNPLVLIDGVEGDMNIINPNDIENISVLKDAASASIYGNRAANGVILITTKSVKGNEAKPQINFNGYIGFQQPTKLPEMADSPTYMRWDIEANRNVGTSPNFSEDDIQKVLTGSDPNYYANTDWVDALFRSSAPQQNYNISINGKGNNMGYLISYGYLDQEGLLTGNAATTTRHNIRLKLNTKVADLIDLDANIAYVDRKYSAPTGTLGIAEGAIYNAMRTSPLTPVRFTDGRWGYGGGQSNQVAVLNDGGSQVFASQEFTGNFSAKVDIIKGWTASANYTMRKSNSLREILWKTIKYYYPETEDFWYATTPTNAYENRDYTNLQQTLFAQTDYDLKIGKHTLHVMAGFQQEWNRNTSFTARRDSLITEMDPVLSLGSNNYQSNSGGGDQWAMRSGFGRINYNFNDKYLLEANLRYDLTSRFVKSNRGGWFPSFSGAWRISEEAFMEKSRSWLDQLKVRASWGILGNQFSTSSNDYPYISTIGELTGATDRVTIGGQANDVYTEIYIGNPNLIWEKSYSTNIGVDVSVLNSRLSLTADYYVRTTKGMVIDKYYPNQIGFSSLQENAGHVQNKGWDIQIDWNDRIGKDLRYGATFTLSDVKNKITRFGDPQYGTYNIKREGDPINALYGLVADGLAMPSDFEYYDPTSGKYKNPLFPVMSGDKDLVQPGDIKYKDLDNSGDIDLDNDRKIVGNPFPRYTFSFRGYLNYKGIDFSFLLQGVGKADGYIYGPARHAFIDQSTYPQKFHEGRYQASNPNPDAVYPRFTYNSNLNSKNFSTFWMEDASYLRLKNIQIGYSLPAKIINPLRLSNCRFYVSADNLFTVSDYFSTCDPESAVQGGGNYPQVKTFVFGINFTLK</sequence>
<dbReference type="PROSITE" id="PS52016">
    <property type="entry name" value="TONB_DEPENDENT_REC_3"/>
    <property type="match status" value="1"/>
</dbReference>
<dbReference type="SUPFAM" id="SSF49464">
    <property type="entry name" value="Carboxypeptidase regulatory domain-like"/>
    <property type="match status" value="1"/>
</dbReference>
<evidence type="ECO:0000256" key="6">
    <source>
        <dbReference type="ARBA" id="ARBA00023237"/>
    </source>
</evidence>
<dbReference type="InterPro" id="IPR008969">
    <property type="entry name" value="CarboxyPept-like_regulatory"/>
</dbReference>
<keyword evidence="6 7" id="KW-0998">Cell outer membrane</keyword>
<gene>
    <name evidence="9" type="ORF">GGR21_002712</name>
</gene>
<reference evidence="9 10" key="1">
    <citation type="submission" date="2020-08" db="EMBL/GenBank/DDBJ databases">
        <title>Genomic Encyclopedia of Type Strains, Phase IV (KMG-IV): sequencing the most valuable type-strain genomes for metagenomic binning, comparative biology and taxonomic classification.</title>
        <authorList>
            <person name="Goeker M."/>
        </authorList>
    </citation>
    <scope>NUCLEOTIDE SEQUENCE [LARGE SCALE GENOMIC DNA]</scope>
    <source>
        <strain evidence="9 10">DSM 104969</strain>
    </source>
</reference>
<evidence type="ECO:0000256" key="5">
    <source>
        <dbReference type="ARBA" id="ARBA00023136"/>
    </source>
</evidence>
<keyword evidence="4 7" id="KW-0812">Transmembrane</keyword>
<accession>A0A840CQ36</accession>
<evidence type="ECO:0000256" key="1">
    <source>
        <dbReference type="ARBA" id="ARBA00004571"/>
    </source>
</evidence>
<evidence type="ECO:0000313" key="10">
    <source>
        <dbReference type="Proteomes" id="UP000555103"/>
    </source>
</evidence>
<dbReference type="GO" id="GO:0009279">
    <property type="term" value="C:cell outer membrane"/>
    <property type="evidence" value="ECO:0007669"/>
    <property type="project" value="UniProtKB-SubCell"/>
</dbReference>
<dbReference type="Pfam" id="PF07715">
    <property type="entry name" value="Plug"/>
    <property type="match status" value="1"/>
</dbReference>
<organism evidence="9 10">
    <name type="scientific">Dysgonomonas hofstadii</name>
    <dbReference type="NCBI Taxonomy" id="637886"/>
    <lineage>
        <taxon>Bacteria</taxon>
        <taxon>Pseudomonadati</taxon>
        <taxon>Bacteroidota</taxon>
        <taxon>Bacteroidia</taxon>
        <taxon>Bacteroidales</taxon>
        <taxon>Dysgonomonadaceae</taxon>
        <taxon>Dysgonomonas</taxon>
    </lineage>
</organism>
<dbReference type="Gene3D" id="2.40.170.20">
    <property type="entry name" value="TonB-dependent receptor, beta-barrel domain"/>
    <property type="match status" value="1"/>
</dbReference>
<evidence type="ECO:0000256" key="7">
    <source>
        <dbReference type="PROSITE-ProRule" id="PRU01360"/>
    </source>
</evidence>
<keyword evidence="5 7" id="KW-0472">Membrane</keyword>
<feature type="domain" description="Secretin/TonB short N-terminal" evidence="8">
    <location>
        <begin position="55"/>
        <end position="105"/>
    </location>
</feature>
<dbReference type="FunFam" id="2.170.130.10:FF:000003">
    <property type="entry name" value="SusC/RagA family TonB-linked outer membrane protein"/>
    <property type="match status" value="1"/>
</dbReference>
<dbReference type="SUPFAM" id="SSF56935">
    <property type="entry name" value="Porins"/>
    <property type="match status" value="1"/>
</dbReference>
<evidence type="ECO:0000259" key="8">
    <source>
        <dbReference type="SMART" id="SM00965"/>
    </source>
</evidence>
<name>A0A840CQ36_9BACT</name>